<dbReference type="PANTHER" id="PTHR46609">
    <property type="entry name" value="EXONUCLEASE, PHAGE-TYPE/RECB, C-TERMINAL DOMAIN-CONTAINING PROTEIN"/>
    <property type="match status" value="1"/>
</dbReference>
<dbReference type="CDD" id="cd22343">
    <property type="entry name" value="PDDEXK_lambda_exonuclease-like"/>
    <property type="match status" value="1"/>
</dbReference>
<feature type="domain" description="YqaJ viral recombinase" evidence="1">
    <location>
        <begin position="17"/>
        <end position="148"/>
    </location>
</feature>
<dbReference type="InterPro" id="IPR019080">
    <property type="entry name" value="YqaJ_viral_recombinase"/>
</dbReference>
<dbReference type="Pfam" id="PF09588">
    <property type="entry name" value="YqaJ"/>
    <property type="match status" value="1"/>
</dbReference>
<dbReference type="SUPFAM" id="SSF52980">
    <property type="entry name" value="Restriction endonuclease-like"/>
    <property type="match status" value="1"/>
</dbReference>
<dbReference type="InterPro" id="IPR011335">
    <property type="entry name" value="Restrct_endonuc-II-like"/>
</dbReference>
<sequence length="321" mass="35292">MAMKIISGPAAVQGSQEWLEWRLQGIGSSDAPVIMGVSPLSTPYALYLQKRRLMSPPPDNPAMARGRKLEPIARACYEKETGNIMVPLIAECTTHPFMRASYDGVAPTFDLVLEVKCPGEKAHQMALAGIVPPFYMDQVQQQIHVAGIDLAHYYSFDGQHGKLLEVRRDQAKIDRLLETAALFWEKVCNGRWETDEWATAAAFWLKANQALEVAKAQEEAARANLVACLDPGEPRKDGAGVSVVRVTRKGAVDYDALLAAKGQQMTEAEIESFRKKGSEVIRVTATQQEDISPALFQLAKPPIHMPAASPTVFDANFVLTM</sequence>
<dbReference type="Gene3D" id="3.90.320.10">
    <property type="match status" value="1"/>
</dbReference>
<evidence type="ECO:0000313" key="3">
    <source>
        <dbReference type="Proteomes" id="UP001352263"/>
    </source>
</evidence>
<dbReference type="InterPro" id="IPR017482">
    <property type="entry name" value="Lambda-type_endonuclease"/>
</dbReference>
<dbReference type="PANTHER" id="PTHR46609:SF6">
    <property type="entry name" value="EXONUCLEASE, PHAGE-TYPE_RECB, C-TERMINAL DOMAIN-CONTAINING PROTEIN-RELATED"/>
    <property type="match status" value="1"/>
</dbReference>
<proteinExistence type="predicted"/>
<dbReference type="InterPro" id="IPR011604">
    <property type="entry name" value="PDDEXK-like_dom_sf"/>
</dbReference>
<dbReference type="InterPro" id="IPR051703">
    <property type="entry name" value="NF-kappa-B_Signaling_Reg"/>
</dbReference>
<keyword evidence="3" id="KW-1185">Reference proteome</keyword>
<dbReference type="RefSeq" id="WP_326507108.1">
    <property type="nucleotide sequence ID" value="NZ_JAWIIV010000011.1"/>
</dbReference>
<organism evidence="2 3">
    <name type="scientific">Noviherbaspirillum album</name>
    <dbReference type="NCBI Taxonomy" id="3080276"/>
    <lineage>
        <taxon>Bacteria</taxon>
        <taxon>Pseudomonadati</taxon>
        <taxon>Pseudomonadota</taxon>
        <taxon>Betaproteobacteria</taxon>
        <taxon>Burkholderiales</taxon>
        <taxon>Oxalobacteraceae</taxon>
        <taxon>Noviherbaspirillum</taxon>
    </lineage>
</organism>
<evidence type="ECO:0000259" key="1">
    <source>
        <dbReference type="Pfam" id="PF09588"/>
    </source>
</evidence>
<protein>
    <submittedName>
        <fullName evidence="2">YqaJ viral recombinase family protein</fullName>
    </submittedName>
</protein>
<accession>A0ABU6J9Q9</accession>
<comment type="caution">
    <text evidence="2">The sequence shown here is derived from an EMBL/GenBank/DDBJ whole genome shotgun (WGS) entry which is preliminary data.</text>
</comment>
<dbReference type="NCBIfam" id="TIGR03033">
    <property type="entry name" value="phage_rel_nuc"/>
    <property type="match status" value="1"/>
</dbReference>
<reference evidence="2 3" key="1">
    <citation type="submission" date="2023-10" db="EMBL/GenBank/DDBJ databases">
        <title>Noviherbaspirillum sp. CPCC 100848 genome assembly.</title>
        <authorList>
            <person name="Li X.Y."/>
            <person name="Fang X.M."/>
        </authorList>
    </citation>
    <scope>NUCLEOTIDE SEQUENCE [LARGE SCALE GENOMIC DNA]</scope>
    <source>
        <strain evidence="2 3">CPCC 100848</strain>
    </source>
</reference>
<evidence type="ECO:0000313" key="2">
    <source>
        <dbReference type="EMBL" id="MEC4720391.1"/>
    </source>
</evidence>
<name>A0ABU6J9Q9_9BURK</name>
<gene>
    <name evidence="2" type="ORF">RY831_14610</name>
</gene>
<dbReference type="Proteomes" id="UP001352263">
    <property type="component" value="Unassembled WGS sequence"/>
</dbReference>
<dbReference type="EMBL" id="JAWIIV010000011">
    <property type="protein sequence ID" value="MEC4720391.1"/>
    <property type="molecule type" value="Genomic_DNA"/>
</dbReference>